<reference evidence="1 2" key="1">
    <citation type="journal article" date="2012" name="J. Bacteriol.">
        <title>Genome Sequence of Nitratireductor indicus Type Strain C115.</title>
        <authorList>
            <person name="Lai Q."/>
            <person name="Li G."/>
            <person name="Yu Z."/>
            <person name="Shao Z."/>
        </authorList>
    </citation>
    <scope>NUCLEOTIDE SEQUENCE [LARGE SCALE GENOMIC DNA]</scope>
    <source>
        <strain evidence="1 2">C115</strain>
    </source>
</reference>
<dbReference type="STRING" id="721133.SAMN05216176_112100"/>
<sequence length="120" mass="13741">MGKTIRSLWQHHRLLFIAFCIALLITLLLALRTVAFYAYWSTHRAVPIEDWMTIGYVARSWEVEPDALRRSLGLDDQTRDRRSIARLAAERGVPAGVLLEDVRKAVDRLRETPEGKGKTP</sequence>
<dbReference type="AlphaFoldDB" id="K2N0Q4"/>
<protein>
    <submittedName>
        <fullName evidence="1">Uncharacterized protein</fullName>
    </submittedName>
</protein>
<dbReference type="RefSeq" id="WP_009451784.1">
    <property type="nucleotide sequence ID" value="NZ_AMSI01000013.1"/>
</dbReference>
<organism evidence="1 2">
    <name type="scientific">Nitratireductor indicus C115</name>
    <dbReference type="NCBI Taxonomy" id="1231190"/>
    <lineage>
        <taxon>Bacteria</taxon>
        <taxon>Pseudomonadati</taxon>
        <taxon>Pseudomonadota</taxon>
        <taxon>Alphaproteobacteria</taxon>
        <taxon>Hyphomicrobiales</taxon>
        <taxon>Phyllobacteriaceae</taxon>
        <taxon>Nitratireductor</taxon>
    </lineage>
</organism>
<evidence type="ECO:0000313" key="1">
    <source>
        <dbReference type="EMBL" id="EKF41068.1"/>
    </source>
</evidence>
<dbReference type="Proteomes" id="UP000007374">
    <property type="component" value="Unassembled WGS sequence"/>
</dbReference>
<proteinExistence type="predicted"/>
<evidence type="ECO:0000313" key="2">
    <source>
        <dbReference type="Proteomes" id="UP000007374"/>
    </source>
</evidence>
<dbReference type="eggNOG" id="ENOG5030Z8I">
    <property type="taxonomic scope" value="Bacteria"/>
</dbReference>
<dbReference type="EMBL" id="AMSI01000013">
    <property type="protein sequence ID" value="EKF41068.1"/>
    <property type="molecule type" value="Genomic_DNA"/>
</dbReference>
<keyword evidence="2" id="KW-1185">Reference proteome</keyword>
<dbReference type="PATRIC" id="fig|1231190.3.peg.3699"/>
<accession>K2N0Q4</accession>
<gene>
    <name evidence="1" type="ORF">NA8A_17905</name>
</gene>
<dbReference type="OrthoDB" id="159440at2"/>
<name>K2N0Q4_9HYPH</name>
<comment type="caution">
    <text evidence="1">The sequence shown here is derived from an EMBL/GenBank/DDBJ whole genome shotgun (WGS) entry which is preliminary data.</text>
</comment>